<dbReference type="Proteomes" id="UP000467700">
    <property type="component" value="Unassembled WGS sequence"/>
</dbReference>
<keyword evidence="1" id="KW-0472">Membrane</keyword>
<keyword evidence="3" id="KW-1185">Reference proteome</keyword>
<organism evidence="2 3">
    <name type="scientific">Cyclocybe aegerita</name>
    <name type="common">Black poplar mushroom</name>
    <name type="synonym">Agrocybe aegerita</name>
    <dbReference type="NCBI Taxonomy" id="1973307"/>
    <lineage>
        <taxon>Eukaryota</taxon>
        <taxon>Fungi</taxon>
        <taxon>Dikarya</taxon>
        <taxon>Basidiomycota</taxon>
        <taxon>Agaricomycotina</taxon>
        <taxon>Agaricomycetes</taxon>
        <taxon>Agaricomycetidae</taxon>
        <taxon>Agaricales</taxon>
        <taxon>Agaricineae</taxon>
        <taxon>Bolbitiaceae</taxon>
        <taxon>Cyclocybe</taxon>
    </lineage>
</organism>
<protein>
    <submittedName>
        <fullName evidence="2">Uncharacterized protein</fullName>
    </submittedName>
</protein>
<evidence type="ECO:0000313" key="2">
    <source>
        <dbReference type="EMBL" id="CAA7265348.1"/>
    </source>
</evidence>
<dbReference type="AlphaFoldDB" id="A0A8S0W6Z9"/>
<feature type="transmembrane region" description="Helical" evidence="1">
    <location>
        <begin position="361"/>
        <end position="379"/>
    </location>
</feature>
<accession>A0A8S0W6Z9</accession>
<evidence type="ECO:0000256" key="1">
    <source>
        <dbReference type="SAM" id="Phobius"/>
    </source>
</evidence>
<sequence length="605" mass="65227">MRARASHYHSSLNIPCALSGFLTKNHTPSKDSPLTIRRCWPRISGAKLLLAPRPSLRIKRPPVVTLAPIHFRNLSILIHLNAMDIMLGNTFPTPSPEADFDPRLSLNLCLALDRYRQKFGSDTLHVAAALLPPDREEIPMMLLHKFFALLILPLARGQLTNRTASISDATTIRRSGSGWNAAAVPGAGVQCGEWTRAIGDSASFTFTGTAVYVIGDVTYNPASIRATLDGTDLSLTPPGPLFCDETVLAMDGLDNAPHTLVLTFQGPLAQPGGNPNSLVIQSVIYTVDETPVTSSLSSSSAIPTATSTAASSIIASPTASAIVANTTASSTKNTRAITGGVVGGVVGIAILVIAFLQAHNLHYLISSLAFTAFGWLFFGRRRLYFHADKDVGPVQISVFLSSQEDLQDSQKDANEVTLVWQVFDIGYSRRHFTASCPCTLDKTGQTQLGFGTVEDVEESGITTIRSPESARAPATWNGENFEDEGAAVEGGGMTLQNNAEATSMVLGTFDSTSTIPFRPFLRIKDVGENPYPANTDLYLHIFVTNGYKGGQYAPDLVSKFEEDRLTKKGVKVADLKPLSQWQIRKVDGKIRLKVRGGAKKELSQV</sequence>
<keyword evidence="1" id="KW-1133">Transmembrane helix</keyword>
<dbReference type="OrthoDB" id="3061708at2759"/>
<keyword evidence="1" id="KW-0812">Transmembrane</keyword>
<proteinExistence type="predicted"/>
<feature type="transmembrane region" description="Helical" evidence="1">
    <location>
        <begin position="336"/>
        <end position="355"/>
    </location>
</feature>
<name>A0A8S0W6Z9_CYCAE</name>
<dbReference type="Gene3D" id="2.60.120.260">
    <property type="entry name" value="Galactose-binding domain-like"/>
    <property type="match status" value="1"/>
</dbReference>
<gene>
    <name evidence="2" type="ORF">AAE3_LOCUS7628</name>
</gene>
<evidence type="ECO:0000313" key="3">
    <source>
        <dbReference type="Proteomes" id="UP000467700"/>
    </source>
</evidence>
<reference evidence="2 3" key="1">
    <citation type="submission" date="2020-01" db="EMBL/GenBank/DDBJ databases">
        <authorList>
            <person name="Gupta K D."/>
        </authorList>
    </citation>
    <scope>NUCLEOTIDE SEQUENCE [LARGE SCALE GENOMIC DNA]</scope>
</reference>
<comment type="caution">
    <text evidence="2">The sequence shown here is derived from an EMBL/GenBank/DDBJ whole genome shotgun (WGS) entry which is preliminary data.</text>
</comment>
<dbReference type="EMBL" id="CACVBS010000048">
    <property type="protein sequence ID" value="CAA7265348.1"/>
    <property type="molecule type" value="Genomic_DNA"/>
</dbReference>